<gene>
    <name evidence="2" type="ORF">ACFO0C_07505</name>
</gene>
<sequence length="56" mass="5317">MTATPPTPHPVSSTAAPLPPLAAASPAPPAFTSPAALAAASPAAFLLARSFPVVAA</sequence>
<dbReference type="EMBL" id="JBHSBL010000006">
    <property type="protein sequence ID" value="MFC4064771.1"/>
    <property type="molecule type" value="Genomic_DNA"/>
</dbReference>
<evidence type="ECO:0000313" key="3">
    <source>
        <dbReference type="Proteomes" id="UP001595867"/>
    </source>
</evidence>
<dbReference type="RefSeq" id="WP_378065811.1">
    <property type="nucleotide sequence ID" value="NZ_JBHSBL010000006.1"/>
</dbReference>
<feature type="compositionally biased region" description="Low complexity" evidence="1">
    <location>
        <begin position="12"/>
        <end position="25"/>
    </location>
</feature>
<evidence type="ECO:0000256" key="1">
    <source>
        <dbReference type="SAM" id="MobiDB-lite"/>
    </source>
</evidence>
<evidence type="ECO:0000313" key="2">
    <source>
        <dbReference type="EMBL" id="MFC4064771.1"/>
    </source>
</evidence>
<protein>
    <submittedName>
        <fullName evidence="2">Uncharacterized protein</fullName>
    </submittedName>
</protein>
<comment type="caution">
    <text evidence="2">The sequence shown here is derived from an EMBL/GenBank/DDBJ whole genome shotgun (WGS) entry which is preliminary data.</text>
</comment>
<organism evidence="2 3">
    <name type="scientific">Actinoplanes subglobosus</name>
    <dbReference type="NCBI Taxonomy" id="1547892"/>
    <lineage>
        <taxon>Bacteria</taxon>
        <taxon>Bacillati</taxon>
        <taxon>Actinomycetota</taxon>
        <taxon>Actinomycetes</taxon>
        <taxon>Micromonosporales</taxon>
        <taxon>Micromonosporaceae</taxon>
        <taxon>Actinoplanes</taxon>
    </lineage>
</organism>
<dbReference type="Proteomes" id="UP001595867">
    <property type="component" value="Unassembled WGS sequence"/>
</dbReference>
<reference evidence="3" key="1">
    <citation type="journal article" date="2019" name="Int. J. Syst. Evol. Microbiol.">
        <title>The Global Catalogue of Microorganisms (GCM) 10K type strain sequencing project: providing services to taxonomists for standard genome sequencing and annotation.</title>
        <authorList>
            <consortium name="The Broad Institute Genomics Platform"/>
            <consortium name="The Broad Institute Genome Sequencing Center for Infectious Disease"/>
            <person name="Wu L."/>
            <person name="Ma J."/>
        </authorList>
    </citation>
    <scope>NUCLEOTIDE SEQUENCE [LARGE SCALE GENOMIC DNA]</scope>
    <source>
        <strain evidence="3">TBRC 5832</strain>
    </source>
</reference>
<feature type="region of interest" description="Disordered" evidence="1">
    <location>
        <begin position="1"/>
        <end position="26"/>
    </location>
</feature>
<keyword evidence="3" id="KW-1185">Reference proteome</keyword>
<name>A0ABV8IMD4_9ACTN</name>
<proteinExistence type="predicted"/>
<accession>A0ABV8IMD4</accession>